<evidence type="ECO:0000313" key="1">
    <source>
        <dbReference type="EMBL" id="CAB4860795.1"/>
    </source>
</evidence>
<reference evidence="1" key="1">
    <citation type="submission" date="2020-05" db="EMBL/GenBank/DDBJ databases">
        <authorList>
            <person name="Chiriac C."/>
            <person name="Salcher M."/>
            <person name="Ghai R."/>
            <person name="Kavagutti S V."/>
        </authorList>
    </citation>
    <scope>NUCLEOTIDE SEQUENCE</scope>
</reference>
<organism evidence="1">
    <name type="scientific">freshwater metagenome</name>
    <dbReference type="NCBI Taxonomy" id="449393"/>
    <lineage>
        <taxon>unclassified sequences</taxon>
        <taxon>metagenomes</taxon>
        <taxon>ecological metagenomes</taxon>
    </lineage>
</organism>
<protein>
    <submittedName>
        <fullName evidence="1">Unannotated protein</fullName>
    </submittedName>
</protein>
<dbReference type="EMBL" id="CAFBLQ010000013">
    <property type="protein sequence ID" value="CAB4860795.1"/>
    <property type="molecule type" value="Genomic_DNA"/>
</dbReference>
<dbReference type="AlphaFoldDB" id="A0A6J7CV88"/>
<name>A0A6J7CV88_9ZZZZ</name>
<gene>
    <name evidence="1" type="ORF">UFOPK3423_00218</name>
</gene>
<proteinExistence type="predicted"/>
<sequence>MRCHGRRLARALAALAIAAAACSAPAGAAVLKTGPQVLTAQGNCASEEITPGYSQQAAGVEPKVGDVVYLSVRVDFIVSFDCAADFFSVQVTLPPGVQPATGGSNVPICRRFGSNAQGQTVFDSRAAANCPGSVSFDAVTRRFELRPKASPVLPDVGGPAGSFWFVGIRAPQESQEYPSVQLLVPVTATQTMTNQPVSYLVCAVGTSCVMASVGMTVGAAPAGSTTEVSFPEGVATTAVGARIPFGINTGAATQYYLKVDAATSPTFASGHACAGLPTTFAAPGSVPFRGPFSSEIQFGDLQQGGTTCFLAPLTTYTYKACTVNTGTLADLACRAGTLTTGAVSSTLRSPADTPADRPDSTRMTVRGQVLGGHPAGTLLLQRRASGSSAAFTNISLGALSQTTADGPELAADLTGLAAWSVLEMRACYQAGSLMCSTSADVVAGYAEATGAATAVGDHTATFGGFPSAPSPAGTLTFRAGTSTTAVAAKLPVVATRSLTAVAGTTATPFSATATGLDSGTTYRWAVCFDVPATAGVEDCSQVRTFKTTGTAPDRAAPRIRLTVKGTPRRGRRVTLKVRATDPSGVRRVTIKVGSAKARTGATQRVRLPRRGTTVKVVVKATDRAGNTGTLAKTLKLRP</sequence>
<accession>A0A6J7CV88</accession>
<dbReference type="PROSITE" id="PS51257">
    <property type="entry name" value="PROKAR_LIPOPROTEIN"/>
    <property type="match status" value="1"/>
</dbReference>